<evidence type="ECO:0000313" key="2">
    <source>
        <dbReference type="Proteomes" id="UP000024635"/>
    </source>
</evidence>
<dbReference type="AlphaFoldDB" id="A0A016VLV8"/>
<gene>
    <name evidence="1" type="primary">Acey_s0007.g3284</name>
    <name evidence="1" type="ORF">Y032_0007g3284</name>
</gene>
<evidence type="ECO:0000313" key="1">
    <source>
        <dbReference type="EMBL" id="EYC28549.1"/>
    </source>
</evidence>
<dbReference type="Proteomes" id="UP000024635">
    <property type="component" value="Unassembled WGS sequence"/>
</dbReference>
<comment type="caution">
    <text evidence="1">The sequence shown here is derived from an EMBL/GenBank/DDBJ whole genome shotgun (WGS) entry which is preliminary data.</text>
</comment>
<name>A0A016VLV8_9BILA</name>
<accession>A0A016VLV8</accession>
<sequence>MVSPALLLHQPSLTGFICIKMLGACGTVVRGSLRTHTVDGSIPRPWPTKPSIPPGSMKSHAWLIPHDGIDQRRPRYPFNFRN</sequence>
<dbReference type="OrthoDB" id="270584at2759"/>
<protein>
    <submittedName>
        <fullName evidence="1">Uncharacterized protein</fullName>
    </submittedName>
</protein>
<keyword evidence="2" id="KW-1185">Reference proteome</keyword>
<proteinExistence type="predicted"/>
<dbReference type="EMBL" id="JARK01001343">
    <property type="protein sequence ID" value="EYC28549.1"/>
    <property type="molecule type" value="Genomic_DNA"/>
</dbReference>
<reference evidence="2" key="1">
    <citation type="journal article" date="2015" name="Nat. Genet.">
        <title>The genome and transcriptome of the zoonotic hookworm Ancylostoma ceylanicum identify infection-specific gene families.</title>
        <authorList>
            <person name="Schwarz E.M."/>
            <person name="Hu Y."/>
            <person name="Antoshechkin I."/>
            <person name="Miller M.M."/>
            <person name="Sternberg P.W."/>
            <person name="Aroian R.V."/>
        </authorList>
    </citation>
    <scope>NUCLEOTIDE SEQUENCE</scope>
    <source>
        <strain evidence="2">HY135</strain>
    </source>
</reference>
<organism evidence="1 2">
    <name type="scientific">Ancylostoma ceylanicum</name>
    <dbReference type="NCBI Taxonomy" id="53326"/>
    <lineage>
        <taxon>Eukaryota</taxon>
        <taxon>Metazoa</taxon>
        <taxon>Ecdysozoa</taxon>
        <taxon>Nematoda</taxon>
        <taxon>Chromadorea</taxon>
        <taxon>Rhabditida</taxon>
        <taxon>Rhabditina</taxon>
        <taxon>Rhabditomorpha</taxon>
        <taxon>Strongyloidea</taxon>
        <taxon>Ancylostomatidae</taxon>
        <taxon>Ancylostomatinae</taxon>
        <taxon>Ancylostoma</taxon>
    </lineage>
</organism>